<keyword evidence="5 10" id="KW-0472">Membrane</keyword>
<dbReference type="GO" id="GO:0062054">
    <property type="term" value="F:fluoride channel activity"/>
    <property type="evidence" value="ECO:0007669"/>
    <property type="project" value="UniProtKB-UniRule"/>
</dbReference>
<evidence type="ECO:0000256" key="1">
    <source>
        <dbReference type="ARBA" id="ARBA00004651"/>
    </source>
</evidence>
<proteinExistence type="inferred from homology"/>
<keyword evidence="10" id="KW-0813">Transport</keyword>
<gene>
    <name evidence="10" type="primary">fluC</name>
    <name evidence="10" type="synonym">crcB</name>
    <name evidence="12" type="ORF">DCP95_04475</name>
</gene>
<dbReference type="GO" id="GO:0046872">
    <property type="term" value="F:metal ion binding"/>
    <property type="evidence" value="ECO:0007669"/>
    <property type="project" value="UniProtKB-KW"/>
</dbReference>
<comment type="similarity">
    <text evidence="7 10">Belongs to the fluoride channel Fluc/FEX (TC 1.A.43) family.</text>
</comment>
<dbReference type="PANTHER" id="PTHR28259">
    <property type="entry name" value="FLUORIDE EXPORT PROTEIN 1-RELATED"/>
    <property type="match status" value="1"/>
</dbReference>
<feature type="binding site" evidence="10">
    <location>
        <position position="195"/>
    </location>
    <ligand>
        <name>Na(+)</name>
        <dbReference type="ChEBI" id="CHEBI:29101"/>
        <note>structural</note>
    </ligand>
</feature>
<evidence type="ECO:0000313" key="12">
    <source>
        <dbReference type="EMBL" id="HAN23811.1"/>
    </source>
</evidence>
<keyword evidence="2 10" id="KW-1003">Cell membrane</keyword>
<sequence length="246" mass="25012">MVPVGTVPRSRFGRASVRIDIVITPSCRGTAPDPFRGSVIPVALSTLRRGPLHAVAACCGRGSCARGGGDGRRLGGSAVRPGTGGRVSSQRDSHSELPLDPDTDDIEVVPRPLHLRPAAVGLVALGGAIGTGVRLVVSAAIPVEWGIPFGILVINVTGAFVLGLLLEVLVRRGDDTGVRRGIRLFVGTGVLGGYTTYSTFAVGAEGLLHTDLTASLVYGAVTVVVGGAASILGIAAGAAIMRRARA</sequence>
<evidence type="ECO:0000256" key="7">
    <source>
        <dbReference type="ARBA" id="ARBA00035120"/>
    </source>
</evidence>
<evidence type="ECO:0000256" key="8">
    <source>
        <dbReference type="ARBA" id="ARBA00035585"/>
    </source>
</evidence>
<feature type="transmembrane region" description="Helical" evidence="10">
    <location>
        <begin position="147"/>
        <end position="170"/>
    </location>
</feature>
<feature type="transmembrane region" description="Helical" evidence="10">
    <location>
        <begin position="216"/>
        <end position="240"/>
    </location>
</feature>
<evidence type="ECO:0000256" key="9">
    <source>
        <dbReference type="ARBA" id="ARBA00049940"/>
    </source>
</evidence>
<dbReference type="Pfam" id="PF02537">
    <property type="entry name" value="CRCB"/>
    <property type="match status" value="1"/>
</dbReference>
<comment type="subcellular location">
    <subcellularLocation>
        <location evidence="1 10">Cell membrane</location>
        <topology evidence="1 10">Multi-pass membrane protein</topology>
    </subcellularLocation>
</comment>
<protein>
    <recommendedName>
        <fullName evidence="10">Fluoride-specific ion channel FluC</fullName>
    </recommendedName>
</protein>
<feature type="transmembrane region" description="Helical" evidence="10">
    <location>
        <begin position="182"/>
        <end position="204"/>
    </location>
</feature>
<keyword evidence="10" id="KW-0406">Ion transport</keyword>
<dbReference type="HAMAP" id="MF_00454">
    <property type="entry name" value="FluC"/>
    <property type="match status" value="1"/>
</dbReference>
<dbReference type="Proteomes" id="UP000257479">
    <property type="component" value="Unassembled WGS sequence"/>
</dbReference>
<feature type="binding site" evidence="10">
    <location>
        <position position="192"/>
    </location>
    <ligand>
        <name>Na(+)</name>
        <dbReference type="ChEBI" id="CHEBI:29101"/>
        <note>structural</note>
    </ligand>
</feature>
<comment type="activity regulation">
    <text evidence="10">Na(+) is not transported, but it plays an essential structural role and its presence is essential for fluoride channel function.</text>
</comment>
<comment type="caution">
    <text evidence="12">The sequence shown here is derived from an EMBL/GenBank/DDBJ whole genome shotgun (WGS) entry which is preliminary data.</text>
</comment>
<evidence type="ECO:0000256" key="4">
    <source>
        <dbReference type="ARBA" id="ARBA00022989"/>
    </source>
</evidence>
<evidence type="ECO:0000256" key="11">
    <source>
        <dbReference type="SAM" id="MobiDB-lite"/>
    </source>
</evidence>
<feature type="transmembrane region" description="Helical" evidence="10">
    <location>
        <begin position="119"/>
        <end position="141"/>
    </location>
</feature>
<keyword evidence="10" id="KW-0479">Metal-binding</keyword>
<evidence type="ECO:0000256" key="5">
    <source>
        <dbReference type="ARBA" id="ARBA00023136"/>
    </source>
</evidence>
<evidence type="ECO:0000256" key="2">
    <source>
        <dbReference type="ARBA" id="ARBA00022475"/>
    </source>
</evidence>
<name>A0A3C1KAW6_9MICO</name>
<keyword evidence="3 10" id="KW-0812">Transmembrane</keyword>
<dbReference type="EMBL" id="DMNG01000074">
    <property type="protein sequence ID" value="HAN23811.1"/>
    <property type="molecule type" value="Genomic_DNA"/>
</dbReference>
<organism evidence="12 13">
    <name type="scientific">Microbacterium ginsengisoli</name>
    <dbReference type="NCBI Taxonomy" id="400772"/>
    <lineage>
        <taxon>Bacteria</taxon>
        <taxon>Bacillati</taxon>
        <taxon>Actinomycetota</taxon>
        <taxon>Actinomycetes</taxon>
        <taxon>Micrococcales</taxon>
        <taxon>Microbacteriaceae</taxon>
        <taxon>Microbacterium</taxon>
    </lineage>
</organism>
<dbReference type="InterPro" id="IPR003691">
    <property type="entry name" value="FluC"/>
</dbReference>
<feature type="region of interest" description="Disordered" evidence="11">
    <location>
        <begin position="70"/>
        <end position="103"/>
    </location>
</feature>
<dbReference type="GO" id="GO:0140114">
    <property type="term" value="P:cellular detoxification of fluoride"/>
    <property type="evidence" value="ECO:0007669"/>
    <property type="project" value="UniProtKB-UniRule"/>
</dbReference>
<keyword evidence="6 10" id="KW-0407">Ion channel</keyword>
<evidence type="ECO:0000256" key="10">
    <source>
        <dbReference type="HAMAP-Rule" id="MF_00454"/>
    </source>
</evidence>
<reference evidence="12 13" key="1">
    <citation type="journal article" date="2018" name="Nat. Biotechnol.">
        <title>A standardized bacterial taxonomy based on genome phylogeny substantially revises the tree of life.</title>
        <authorList>
            <person name="Parks D.H."/>
            <person name="Chuvochina M."/>
            <person name="Waite D.W."/>
            <person name="Rinke C."/>
            <person name="Skarshewski A."/>
            <person name="Chaumeil P.A."/>
            <person name="Hugenholtz P."/>
        </authorList>
    </citation>
    <scope>NUCLEOTIDE SEQUENCE [LARGE SCALE GENOMIC DNA]</scope>
    <source>
        <strain evidence="12">UBA9152</strain>
    </source>
</reference>
<keyword evidence="4 10" id="KW-1133">Transmembrane helix</keyword>
<evidence type="ECO:0000256" key="3">
    <source>
        <dbReference type="ARBA" id="ARBA00022692"/>
    </source>
</evidence>
<keyword evidence="10" id="KW-0915">Sodium</keyword>
<comment type="function">
    <text evidence="9 10">Fluoride-specific ion channel. Important for reducing fluoride concentration in the cell, thus reducing its toxicity.</text>
</comment>
<dbReference type="AlphaFoldDB" id="A0A3C1KAW6"/>
<dbReference type="PANTHER" id="PTHR28259:SF1">
    <property type="entry name" value="FLUORIDE EXPORT PROTEIN 1-RELATED"/>
    <property type="match status" value="1"/>
</dbReference>
<evidence type="ECO:0000256" key="6">
    <source>
        <dbReference type="ARBA" id="ARBA00023303"/>
    </source>
</evidence>
<accession>A0A3C1KAW6</accession>
<evidence type="ECO:0000313" key="13">
    <source>
        <dbReference type="Proteomes" id="UP000257479"/>
    </source>
</evidence>
<comment type="catalytic activity">
    <reaction evidence="8">
        <text>fluoride(in) = fluoride(out)</text>
        <dbReference type="Rhea" id="RHEA:76159"/>
        <dbReference type="ChEBI" id="CHEBI:17051"/>
    </reaction>
    <physiologicalReaction direction="left-to-right" evidence="8">
        <dbReference type="Rhea" id="RHEA:76160"/>
    </physiologicalReaction>
</comment>
<dbReference type="GO" id="GO:0005886">
    <property type="term" value="C:plasma membrane"/>
    <property type="evidence" value="ECO:0007669"/>
    <property type="project" value="UniProtKB-SubCell"/>
</dbReference>